<dbReference type="SUPFAM" id="SSF56317">
    <property type="entry name" value="Carbon-nitrogen hydrolase"/>
    <property type="match status" value="2"/>
</dbReference>
<keyword evidence="7" id="KW-1185">Reference proteome</keyword>
<proteinExistence type="inferred from homology"/>
<gene>
    <name evidence="6" type="ORF">TSAR_010399</name>
</gene>
<evidence type="ECO:0000313" key="7">
    <source>
        <dbReference type="Proteomes" id="UP000215335"/>
    </source>
</evidence>
<dbReference type="EMBL" id="NNAY01003246">
    <property type="protein sequence ID" value="OXU19739.1"/>
    <property type="molecule type" value="Genomic_DNA"/>
</dbReference>
<feature type="domain" description="CN hydrolase" evidence="5">
    <location>
        <begin position="168"/>
        <end position="440"/>
    </location>
</feature>
<dbReference type="Pfam" id="PF19018">
    <property type="entry name" value="Vanin_C"/>
    <property type="match status" value="3"/>
</dbReference>
<feature type="domain" description="CN hydrolase" evidence="5">
    <location>
        <begin position="686"/>
        <end position="949"/>
    </location>
</feature>
<keyword evidence="2" id="KW-0732">Signal</keyword>
<accession>A0A232EMZ4</accession>
<dbReference type="InterPro" id="IPR043957">
    <property type="entry name" value="Vanin_C"/>
</dbReference>
<dbReference type="PROSITE" id="PS50263">
    <property type="entry name" value="CN_HYDROLASE"/>
    <property type="match status" value="2"/>
</dbReference>
<comment type="caution">
    <text evidence="6">The sequence shown here is derived from an EMBL/GenBank/DDBJ whole genome shotgun (WGS) entry which is preliminary data.</text>
</comment>
<dbReference type="Pfam" id="PF00795">
    <property type="entry name" value="CN_hydrolase"/>
    <property type="match status" value="2"/>
</dbReference>
<comment type="similarity">
    <text evidence="1">Belongs to the carbon-nitrogen hydrolase superfamily. BTD/VNN family.</text>
</comment>
<evidence type="ECO:0000259" key="5">
    <source>
        <dbReference type="PROSITE" id="PS50263"/>
    </source>
</evidence>
<dbReference type="CDD" id="cd07567">
    <property type="entry name" value="biotinidase_like"/>
    <property type="match status" value="1"/>
</dbReference>
<reference evidence="6 7" key="1">
    <citation type="journal article" date="2017" name="Curr. Biol.">
        <title>The Evolution of Venom by Co-option of Single-Copy Genes.</title>
        <authorList>
            <person name="Martinson E.O."/>
            <person name="Mrinalini"/>
            <person name="Kelkar Y.D."/>
            <person name="Chang C.H."/>
            <person name="Werren J.H."/>
        </authorList>
    </citation>
    <scope>NUCLEOTIDE SEQUENCE [LARGE SCALE GENOMIC DNA]</scope>
    <source>
        <strain evidence="6 7">Alberta</strain>
        <tissue evidence="6">Whole body</tissue>
    </source>
</reference>
<protein>
    <recommendedName>
        <fullName evidence="5">CN hydrolase domain-containing protein</fullName>
    </recommendedName>
</protein>
<dbReference type="InterPro" id="IPR036526">
    <property type="entry name" value="C-N_Hydrolase_sf"/>
</dbReference>
<evidence type="ECO:0000256" key="2">
    <source>
        <dbReference type="ARBA" id="ARBA00022729"/>
    </source>
</evidence>
<dbReference type="Proteomes" id="UP000215335">
    <property type="component" value="Unassembled WGS sequence"/>
</dbReference>
<organism evidence="6 7">
    <name type="scientific">Trichomalopsis sarcophagae</name>
    <dbReference type="NCBI Taxonomy" id="543379"/>
    <lineage>
        <taxon>Eukaryota</taxon>
        <taxon>Metazoa</taxon>
        <taxon>Ecdysozoa</taxon>
        <taxon>Arthropoda</taxon>
        <taxon>Hexapoda</taxon>
        <taxon>Insecta</taxon>
        <taxon>Pterygota</taxon>
        <taxon>Neoptera</taxon>
        <taxon>Endopterygota</taxon>
        <taxon>Hymenoptera</taxon>
        <taxon>Apocrita</taxon>
        <taxon>Proctotrupomorpha</taxon>
        <taxon>Chalcidoidea</taxon>
        <taxon>Pteromalidae</taxon>
        <taxon>Pteromalinae</taxon>
        <taxon>Trichomalopsis</taxon>
    </lineage>
</organism>
<evidence type="ECO:0000256" key="3">
    <source>
        <dbReference type="ARBA" id="ARBA00022801"/>
    </source>
</evidence>
<dbReference type="InterPro" id="IPR012101">
    <property type="entry name" value="Biotinidase-like_euk"/>
</dbReference>
<evidence type="ECO:0000256" key="1">
    <source>
        <dbReference type="ARBA" id="ARBA00008225"/>
    </source>
</evidence>
<keyword evidence="3" id="KW-0378">Hydrolase</keyword>
<dbReference type="PANTHER" id="PTHR10609:SF14">
    <property type="entry name" value="BIOTINIDASE"/>
    <property type="match status" value="1"/>
</dbReference>
<dbReference type="InterPro" id="IPR003010">
    <property type="entry name" value="C-N_Hydrolase"/>
</dbReference>
<dbReference type="GO" id="GO:0016811">
    <property type="term" value="F:hydrolase activity, acting on carbon-nitrogen (but not peptide) bonds, in linear amides"/>
    <property type="evidence" value="ECO:0007669"/>
    <property type="project" value="InterPro"/>
</dbReference>
<evidence type="ECO:0000313" key="6">
    <source>
        <dbReference type="EMBL" id="OXU19739.1"/>
    </source>
</evidence>
<dbReference type="Gene3D" id="3.60.110.10">
    <property type="entry name" value="Carbon-nitrogen hydrolase"/>
    <property type="match status" value="2"/>
</dbReference>
<dbReference type="InterPro" id="IPR040154">
    <property type="entry name" value="Biotinidase/VNN"/>
</dbReference>
<dbReference type="STRING" id="543379.A0A232EMZ4"/>
<dbReference type="AlphaFoldDB" id="A0A232EMZ4"/>
<dbReference type="OrthoDB" id="10250282at2759"/>
<name>A0A232EMZ4_9HYME</name>
<keyword evidence="4" id="KW-0325">Glycoprotein</keyword>
<dbReference type="PANTHER" id="PTHR10609">
    <property type="entry name" value="BIOTINIDASE-RELATED"/>
    <property type="match status" value="1"/>
</dbReference>
<sequence>MLQVPNLLYRLAIFNGVRTFRGVSTGGVKTCGIISCIDDTLKGYGKSFDINSKIVMPTTFQSIDISTTHKTNTNDEGTFYMPVTFTTNMMPFQPLNFSFNIKNVNKISSHKMNFTKARNDLLTFAIYGRNFGKVGLEIKTMKFFWELCVLILLPIASYQLSSPSSPSYIGAVVEYSPVHQSQNEKSISVLNAENYLKFIAKASQYAVDIIVFPESSLSMSSSSNKTIARTEAASYIPDPQDNVVPCYDDKEKYASSLKLISCAANEHRMYVVVNHREKVDCSGDGCPADGFLTYNTNVAFDRRGQVIARYRKYNLFGERGTNITSEPIPSTFTTDFGVTFGLFVCFDILFQTPTLNYTRNLGVTDIIFSAHWFSELPYLFSVEAQAAWAYANDANLLAAGFNYPRTASGGSGIYIGRKGYSHVIYENKASNVLVVSEIPKVINGKRSLNINQNMVQTYEFKTAEISTTEENRTGIYLHKTDNLKPYTTELIDLTQSVQNKTICDRGLCCQINLKVKFDESLVKNDTNYYRYRFSVFNGVRSFSGVATGGVKTCGIIHCTDDTFEGCGQIFDLTGNNVKPTTFESIEVLMQEVDKQNTFYMPITFAKDIKPLNASGFFFDSVDSDEAVNHYMRLTKPNDDLLTFAIYGRNFRLDGTEASASSVIFVAPLLILSTILTTLLVMQELSYVGAVVEYSPVKSANGGVSVADQNTENYIKFVAKASEYKVDILVFPESSLSSSPSYIPAPEDKVTPCDETKEEYSTALKSMSCAAKKYGMYIVINHREKFDCEASNSTECPVNGLLIYNTNVVFDRSGQVIARYRKYNLFGEKGINTEPVAVPSTFKTDFGVTFGQFICFDILFETPTLNLTRDLGVTDIVYSNHWFSELPLAYGVEVQGAWAYANDVNFLSSGYNNPKTASGGSGIYIGQEGYVKVISEDKASNILVVAKIPKVVNGKRVLDIDEKELHVVTFNKSEISTSDVSGTGMYTYKTSDLSPYTSELIDVKQSSYNKTLCNRELCCDFKLKMDYDDSIVNEDSKYYRYRLAVFNGTMSFAGAATGGVKACGVIACTADSLDTCGKLFQPDKKFVAPVTFRSIDIRVPRAGSEKNFFIPATLAKNMQPLNATEFSFGIVGPKEAQDYEMTLKKPRSDLLSFVLLGRNFALDGGPVTKGLSSLMSSSSALLWTVVLANTAASPEDFSLGRLPVTHFGIIEKSVIPTTNTNG</sequence>
<evidence type="ECO:0000256" key="4">
    <source>
        <dbReference type="ARBA" id="ARBA00023180"/>
    </source>
</evidence>